<dbReference type="RefSeq" id="WP_066200138.1">
    <property type="nucleotide sequence ID" value="NZ_CBCSAS010000004.1"/>
</dbReference>
<dbReference type="STRING" id="1484.SA87_09505"/>
<dbReference type="OrthoDB" id="9811718at2"/>
<feature type="transmembrane region" description="Helical" evidence="5">
    <location>
        <begin position="67"/>
        <end position="96"/>
    </location>
</feature>
<feature type="transmembrane region" description="Helical" evidence="5">
    <location>
        <begin position="12"/>
        <end position="34"/>
    </location>
</feature>
<feature type="transmembrane region" description="Helical" evidence="5">
    <location>
        <begin position="162"/>
        <end position="188"/>
    </location>
</feature>
<evidence type="ECO:0000313" key="8">
    <source>
        <dbReference type="EMBL" id="OAR04737.1"/>
    </source>
</evidence>
<feature type="transmembrane region" description="Helical" evidence="5">
    <location>
        <begin position="308"/>
        <end position="329"/>
    </location>
</feature>
<dbReference type="HAMAP" id="MF_00445">
    <property type="entry name" value="NDH1_NuoN_1"/>
    <property type="match status" value="1"/>
</dbReference>
<keyword evidence="4 5" id="KW-0472">Membrane</keyword>
<evidence type="ECO:0000256" key="5">
    <source>
        <dbReference type="HAMAP-Rule" id="MF_00445"/>
    </source>
</evidence>
<comment type="subcellular location">
    <subcellularLocation>
        <location evidence="1 5">Cell membrane</location>
        <topology evidence="1 5">Multi-pass membrane protein</topology>
    </subcellularLocation>
    <subcellularLocation>
        <location evidence="6">Membrane</location>
        <topology evidence="6">Multi-pass membrane protein</topology>
    </subcellularLocation>
</comment>
<keyword evidence="2 5" id="KW-0812">Transmembrane</keyword>
<feature type="transmembrane region" description="Helical" evidence="5">
    <location>
        <begin position="335"/>
        <end position="357"/>
    </location>
</feature>
<dbReference type="PANTHER" id="PTHR22773">
    <property type="entry name" value="NADH DEHYDROGENASE"/>
    <property type="match status" value="1"/>
</dbReference>
<dbReference type="Proteomes" id="UP000243024">
    <property type="component" value="Unassembled WGS sequence"/>
</dbReference>
<comment type="caution">
    <text evidence="8">The sequence shown here is derived from an EMBL/GenBank/DDBJ whole genome shotgun (WGS) entry which is preliminary data.</text>
</comment>
<keyword evidence="5" id="KW-0520">NAD</keyword>
<evidence type="ECO:0000259" key="7">
    <source>
        <dbReference type="Pfam" id="PF00361"/>
    </source>
</evidence>
<reference evidence="8 9" key="1">
    <citation type="submission" date="2015-09" db="EMBL/GenBank/DDBJ databases">
        <title>Draft genome sequence of Hydrogenibacillus schlegelii DSM 2000.</title>
        <authorList>
            <person name="Hemp J."/>
        </authorList>
    </citation>
    <scope>NUCLEOTIDE SEQUENCE [LARGE SCALE GENOMIC DNA]</scope>
    <source>
        <strain evidence="8 9">MA 48</strain>
    </source>
</reference>
<protein>
    <recommendedName>
        <fullName evidence="5">NADH-quinone oxidoreductase subunit N</fullName>
        <ecNumber evidence="5">7.1.1.-</ecNumber>
    </recommendedName>
    <alternativeName>
        <fullName evidence="5">NADH dehydrogenase I subunit N</fullName>
    </alternativeName>
    <alternativeName>
        <fullName evidence="5">NDH-1 subunit N</fullName>
    </alternativeName>
</protein>
<evidence type="ECO:0000256" key="1">
    <source>
        <dbReference type="ARBA" id="ARBA00004651"/>
    </source>
</evidence>
<keyword evidence="5" id="KW-0813">Transport</keyword>
<dbReference type="InterPro" id="IPR001750">
    <property type="entry name" value="ND/Mrp_TM"/>
</dbReference>
<organism evidence="8 9">
    <name type="scientific">Hydrogenibacillus schlegelii</name>
    <name type="common">Bacillus schlegelii</name>
    <dbReference type="NCBI Taxonomy" id="1484"/>
    <lineage>
        <taxon>Bacteria</taxon>
        <taxon>Bacillati</taxon>
        <taxon>Bacillota</taxon>
        <taxon>Bacilli</taxon>
        <taxon>Bacillales</taxon>
        <taxon>Bacillales Family X. Incertae Sedis</taxon>
        <taxon>Hydrogenibacillus</taxon>
    </lineage>
</organism>
<sequence length="484" mass="50596">MSDAMLALPWALLGPEAIVLLTALVLLAAAWVLPPAVQRRALYPAAFAGLFVAAGVTLLLFPAKGDLAGVFIVDGFALVVKLLLLAGTGLVLFLAADERDPAWRDGESDALGLMLIALVGAMVMASAADVALLFVAVETLSIASYALVGLKKRSVASLEAALKYVLTGAAATAFFAFGAAFLVGLTGATDFATLAERLADPRMAPYRPFVYLGFFALFGALTFKISSPPFYLWTPDVYQGAATAVTGFLAVVSKAAGLAAAVRLTAGVFYRLPGEEGFGVGATVALVAALSMLIGNAVALWQSDAKRLLAYSSITHAGYLLVPLAAATPMAVEQILYYLVAYLFMTLGAFALVEAVARDRGTYDVRAFAGLYHRSPGAAVGLFILMLSFAGIPLTAGFFGKWYILLGALGGGRLGLAAIFIVATVISYAYYFSLVWQAFMRPGPTERPLRLAAGPAIVFYVGVFGTLAGALFFGPLLGAMRLAF</sequence>
<evidence type="ECO:0000256" key="3">
    <source>
        <dbReference type="ARBA" id="ARBA00022989"/>
    </source>
</evidence>
<evidence type="ECO:0000256" key="6">
    <source>
        <dbReference type="RuleBase" id="RU000320"/>
    </source>
</evidence>
<accession>A0A132MG67</accession>
<comment type="similarity">
    <text evidence="5">Belongs to the complex I subunit 2 family.</text>
</comment>
<keyword evidence="9" id="KW-1185">Reference proteome</keyword>
<dbReference type="GO" id="GO:0005886">
    <property type="term" value="C:plasma membrane"/>
    <property type="evidence" value="ECO:0007669"/>
    <property type="project" value="UniProtKB-SubCell"/>
</dbReference>
<dbReference type="Pfam" id="PF00361">
    <property type="entry name" value="Proton_antipo_M"/>
    <property type="match status" value="1"/>
</dbReference>
<feature type="transmembrane region" description="Helical" evidence="5">
    <location>
        <begin position="41"/>
        <end position="61"/>
    </location>
</feature>
<proteinExistence type="inferred from homology"/>
<dbReference type="GO" id="GO:0048038">
    <property type="term" value="F:quinone binding"/>
    <property type="evidence" value="ECO:0007669"/>
    <property type="project" value="UniProtKB-KW"/>
</dbReference>
<feature type="transmembrane region" description="Helical" evidence="5">
    <location>
        <begin position="451"/>
        <end position="474"/>
    </location>
</feature>
<feature type="transmembrane region" description="Helical" evidence="5">
    <location>
        <begin position="416"/>
        <end position="439"/>
    </location>
</feature>
<dbReference type="InterPro" id="IPR010096">
    <property type="entry name" value="NADH-Q_OxRdtase_suN/2"/>
</dbReference>
<dbReference type="GO" id="GO:0050136">
    <property type="term" value="F:NADH dehydrogenase (quinone) (non-electrogenic) activity"/>
    <property type="evidence" value="ECO:0007669"/>
    <property type="project" value="UniProtKB-UniRule"/>
</dbReference>
<feature type="domain" description="NADH:quinone oxidoreductase/Mrp antiporter transmembrane" evidence="7">
    <location>
        <begin position="127"/>
        <end position="427"/>
    </location>
</feature>
<keyword evidence="5" id="KW-0874">Quinone</keyword>
<name>A0A132MG67_HYDSH</name>
<feature type="transmembrane region" description="Helical" evidence="5">
    <location>
        <begin position="280"/>
        <end position="301"/>
    </location>
</feature>
<feature type="transmembrane region" description="Helical" evidence="5">
    <location>
        <begin position="378"/>
        <end position="404"/>
    </location>
</feature>
<comment type="catalytic activity">
    <reaction evidence="5">
        <text>a quinone + NADH + 5 H(+)(in) = a quinol + NAD(+) + 4 H(+)(out)</text>
        <dbReference type="Rhea" id="RHEA:57888"/>
        <dbReference type="ChEBI" id="CHEBI:15378"/>
        <dbReference type="ChEBI" id="CHEBI:24646"/>
        <dbReference type="ChEBI" id="CHEBI:57540"/>
        <dbReference type="ChEBI" id="CHEBI:57945"/>
        <dbReference type="ChEBI" id="CHEBI:132124"/>
    </reaction>
</comment>
<evidence type="ECO:0000256" key="4">
    <source>
        <dbReference type="ARBA" id="ARBA00023136"/>
    </source>
</evidence>
<gene>
    <name evidence="5" type="primary">nuoN</name>
    <name evidence="8" type="ORF">SA87_09505</name>
</gene>
<dbReference type="GO" id="GO:0042773">
    <property type="term" value="P:ATP synthesis coupled electron transport"/>
    <property type="evidence" value="ECO:0007669"/>
    <property type="project" value="InterPro"/>
</dbReference>
<comment type="function">
    <text evidence="5">NDH-1 shuttles electrons from NADH, via FMN and iron-sulfur (Fe-S) centers, to quinones in the respiratory chain. The immediate electron acceptor for the enzyme in this species is believed to be a menaquinone. Couples the redox reaction to proton translocation (for every two electrons transferred, four hydrogen ions are translocated across the cytoplasmic membrane), and thus conserves the redox energy in a proton gradient.</text>
</comment>
<keyword evidence="5" id="KW-1278">Translocase</keyword>
<evidence type="ECO:0000256" key="2">
    <source>
        <dbReference type="ARBA" id="ARBA00022692"/>
    </source>
</evidence>
<keyword evidence="3 5" id="KW-1133">Transmembrane helix</keyword>
<evidence type="ECO:0000313" key="9">
    <source>
        <dbReference type="Proteomes" id="UP000243024"/>
    </source>
</evidence>
<keyword evidence="5" id="KW-1003">Cell membrane</keyword>
<dbReference type="EMBL" id="JXBB01000012">
    <property type="protein sequence ID" value="OAR04737.1"/>
    <property type="molecule type" value="Genomic_DNA"/>
</dbReference>
<dbReference type="AlphaFoldDB" id="A0A132MG67"/>
<dbReference type="GO" id="GO:0008137">
    <property type="term" value="F:NADH dehydrogenase (ubiquinone) activity"/>
    <property type="evidence" value="ECO:0007669"/>
    <property type="project" value="InterPro"/>
</dbReference>
<dbReference type="EC" id="7.1.1.-" evidence="5"/>
<comment type="subunit">
    <text evidence="5">NDH-1 is composed of 14 different subunits. Subunits NuoA, H, J, K, L, M, N constitute the membrane sector of the complex.</text>
</comment>
<feature type="transmembrane region" description="Helical" evidence="5">
    <location>
        <begin position="208"/>
        <end position="225"/>
    </location>
</feature>